<protein>
    <submittedName>
        <fullName evidence="2">Class I SAM-dependent methyltransferase</fullName>
    </submittedName>
</protein>
<organism evidence="2 3">
    <name type="scientific">Viridibacillus soli</name>
    <dbReference type="NCBI Taxonomy" id="2798301"/>
    <lineage>
        <taxon>Bacteria</taxon>
        <taxon>Bacillati</taxon>
        <taxon>Bacillota</taxon>
        <taxon>Bacilli</taxon>
        <taxon>Bacillales</taxon>
        <taxon>Caryophanaceae</taxon>
        <taxon>Viridibacillus</taxon>
    </lineage>
</organism>
<dbReference type="Proteomes" id="UP000618943">
    <property type="component" value="Unassembled WGS sequence"/>
</dbReference>
<dbReference type="InterPro" id="IPR029063">
    <property type="entry name" value="SAM-dependent_MTases_sf"/>
</dbReference>
<feature type="domain" description="Methyltransferase type 11" evidence="1">
    <location>
        <begin position="21"/>
        <end position="110"/>
    </location>
</feature>
<comment type="caution">
    <text evidence="2">The sequence shown here is derived from an EMBL/GenBank/DDBJ whole genome shotgun (WGS) entry which is preliminary data.</text>
</comment>
<dbReference type="GO" id="GO:0008168">
    <property type="term" value="F:methyltransferase activity"/>
    <property type="evidence" value="ECO:0007669"/>
    <property type="project" value="UniProtKB-KW"/>
</dbReference>
<dbReference type="Pfam" id="PF08241">
    <property type="entry name" value="Methyltransf_11"/>
    <property type="match status" value="1"/>
</dbReference>
<dbReference type="GO" id="GO:0032259">
    <property type="term" value="P:methylation"/>
    <property type="evidence" value="ECO:0007669"/>
    <property type="project" value="UniProtKB-KW"/>
</dbReference>
<sequence>MDRDNKVIKYLNEVLTNGIILDVGAGNGYTAEKLIREDRNVIAMEPDEKMIDLKGNLIWSNGVAQSIPFHSNTFDAMYSNWAFFFDGITDIDDGLTEVERVVRNGGRIIIIDNYGEDEFCSFSSHDISSMVSEWVKRGFDYHIINTEFIFDSVEEAKKLLTFYFGEKGNEVNKIRLEYKVVAYSKVVKKS</sequence>
<evidence type="ECO:0000313" key="3">
    <source>
        <dbReference type="Proteomes" id="UP000618943"/>
    </source>
</evidence>
<dbReference type="EMBL" id="JAEOAH010000008">
    <property type="protein sequence ID" value="MBK3495026.1"/>
    <property type="molecule type" value="Genomic_DNA"/>
</dbReference>
<dbReference type="InterPro" id="IPR013216">
    <property type="entry name" value="Methyltransf_11"/>
</dbReference>
<reference evidence="2 3" key="1">
    <citation type="submission" date="2020-12" db="EMBL/GenBank/DDBJ databases">
        <title>YIM B01967 draft genome.</title>
        <authorList>
            <person name="Yan X."/>
        </authorList>
    </citation>
    <scope>NUCLEOTIDE SEQUENCE [LARGE SCALE GENOMIC DNA]</scope>
    <source>
        <strain evidence="2 3">YIM B01967</strain>
    </source>
</reference>
<gene>
    <name evidence="2" type="ORF">JFL43_09165</name>
</gene>
<dbReference type="CDD" id="cd02440">
    <property type="entry name" value="AdoMet_MTases"/>
    <property type="match status" value="1"/>
</dbReference>
<proteinExistence type="predicted"/>
<keyword evidence="2" id="KW-0808">Transferase</keyword>
<keyword evidence="3" id="KW-1185">Reference proteome</keyword>
<evidence type="ECO:0000259" key="1">
    <source>
        <dbReference type="Pfam" id="PF08241"/>
    </source>
</evidence>
<dbReference type="RefSeq" id="WP_200748802.1">
    <property type="nucleotide sequence ID" value="NZ_JAEOAH010000008.1"/>
</dbReference>
<dbReference type="Gene3D" id="3.40.50.150">
    <property type="entry name" value="Vaccinia Virus protein VP39"/>
    <property type="match status" value="1"/>
</dbReference>
<keyword evidence="2" id="KW-0489">Methyltransferase</keyword>
<evidence type="ECO:0000313" key="2">
    <source>
        <dbReference type="EMBL" id="MBK3495026.1"/>
    </source>
</evidence>
<dbReference type="SUPFAM" id="SSF53335">
    <property type="entry name" value="S-adenosyl-L-methionine-dependent methyltransferases"/>
    <property type="match status" value="1"/>
</dbReference>
<name>A0ABS1H6J2_9BACL</name>
<accession>A0ABS1H6J2</accession>